<proteinExistence type="predicted"/>
<gene>
    <name evidence="1" type="ORF">I9W82_001926</name>
</gene>
<keyword evidence="2" id="KW-1185">Reference proteome</keyword>
<comment type="caution">
    <text evidence="1">The sequence shown here is derived from an EMBL/GenBank/DDBJ whole genome shotgun (WGS) entry which is preliminary data.</text>
</comment>
<dbReference type="Proteomes" id="UP000669133">
    <property type="component" value="Unassembled WGS sequence"/>
</dbReference>
<reference evidence="1 2" key="1">
    <citation type="submission" date="2020-12" db="EMBL/GenBank/DDBJ databases">
        <title>Effect of drift, selection, and recombination on the evolution of hybrid genomes in Candida yeast pathogens.</title>
        <authorList>
            <person name="Mixao V."/>
            <person name="Ksiezopolska E."/>
            <person name="Saus E."/>
            <person name="Boekhout T."/>
            <person name="Gacser A."/>
            <person name="Gabaldon T."/>
        </authorList>
    </citation>
    <scope>NUCLEOTIDE SEQUENCE [LARGE SCALE GENOMIC DNA]</scope>
    <source>
        <strain evidence="1 2">BP57</strain>
    </source>
</reference>
<organism evidence="1 2">
    <name type="scientific">Candida metapsilosis</name>
    <dbReference type="NCBI Taxonomy" id="273372"/>
    <lineage>
        <taxon>Eukaryota</taxon>
        <taxon>Fungi</taxon>
        <taxon>Dikarya</taxon>
        <taxon>Ascomycota</taxon>
        <taxon>Saccharomycotina</taxon>
        <taxon>Pichiomycetes</taxon>
        <taxon>Debaryomycetaceae</taxon>
        <taxon>Candida/Lodderomyces clade</taxon>
        <taxon>Candida</taxon>
    </lineage>
</organism>
<protein>
    <submittedName>
        <fullName evidence="1">Uncharacterized protein</fullName>
    </submittedName>
</protein>
<dbReference type="AlphaFoldDB" id="A0A8H7ZJD3"/>
<sequence>MSKASNAKKLMNLLYRETASSIETSQAIPQITRQLYNEPDLEPESVFTTTSTRRKLPATDALKVDTESIPSNILSFKCPLSFITKQDFQNLLPKEHNLTYALNPINNFEVVKKRSDDLLQFQNEYLLLFKSHLNARVYQLETRGKLINGLQFKTQYQPIDIIDELVPPKLQVPNHQSLVDQIKALESQAKAESTPFSSYDESYPILSHIINAPNRAKSILIHNWPFGLKENLVIESLWNYNLAVNYDMDPNAVKSPIEPIYSNIMQGVNIIKMNFKSEHDALRFIRNFHGTKWLKLQNFRKVEEKVSYLPLHCETL</sequence>
<dbReference type="EMBL" id="JAEOAQ010000002">
    <property type="protein sequence ID" value="KAG5420046.1"/>
    <property type="molecule type" value="Genomic_DNA"/>
</dbReference>
<dbReference type="GeneID" id="93650555"/>
<dbReference type="OrthoDB" id="3980520at2759"/>
<accession>A0A8H7ZJD3</accession>
<name>A0A8H7ZJD3_9ASCO</name>
<dbReference type="RefSeq" id="XP_067549162.1">
    <property type="nucleotide sequence ID" value="XM_067690725.1"/>
</dbReference>
<evidence type="ECO:0000313" key="1">
    <source>
        <dbReference type="EMBL" id="KAG5420046.1"/>
    </source>
</evidence>
<evidence type="ECO:0000313" key="2">
    <source>
        <dbReference type="Proteomes" id="UP000669133"/>
    </source>
</evidence>